<evidence type="ECO:0000313" key="2">
    <source>
        <dbReference type="Proteomes" id="UP000748756"/>
    </source>
</evidence>
<dbReference type="Proteomes" id="UP000748756">
    <property type="component" value="Unassembled WGS sequence"/>
</dbReference>
<proteinExistence type="predicted"/>
<protein>
    <submittedName>
        <fullName evidence="1">Uncharacterized protein</fullName>
    </submittedName>
</protein>
<sequence>MSTSTFTITFAPITTTAYGKTTIATTTATVTYNETMVTTRVWLCLKCRHDRYQKESEPLPEFTAPYQY</sequence>
<keyword evidence="2" id="KW-1185">Reference proteome</keyword>
<evidence type="ECO:0000313" key="1">
    <source>
        <dbReference type="EMBL" id="KAF9139757.1"/>
    </source>
</evidence>
<name>A0A9P5RRW5_9FUNG</name>
<reference evidence="1" key="1">
    <citation type="journal article" date="2020" name="Fungal Divers.">
        <title>Resolving the Mortierellaceae phylogeny through synthesis of multi-gene phylogenetics and phylogenomics.</title>
        <authorList>
            <person name="Vandepol N."/>
            <person name="Liber J."/>
            <person name="Desiro A."/>
            <person name="Na H."/>
            <person name="Kennedy M."/>
            <person name="Barry K."/>
            <person name="Grigoriev I.V."/>
            <person name="Miller A.N."/>
            <person name="O'Donnell K."/>
            <person name="Stajich J.E."/>
            <person name="Bonito G."/>
        </authorList>
    </citation>
    <scope>NUCLEOTIDE SEQUENCE</scope>
    <source>
        <strain evidence="1">NRRL 6426</strain>
    </source>
</reference>
<organism evidence="1 2">
    <name type="scientific">Linnemannia schmuckeri</name>
    <dbReference type="NCBI Taxonomy" id="64567"/>
    <lineage>
        <taxon>Eukaryota</taxon>
        <taxon>Fungi</taxon>
        <taxon>Fungi incertae sedis</taxon>
        <taxon>Mucoromycota</taxon>
        <taxon>Mortierellomycotina</taxon>
        <taxon>Mortierellomycetes</taxon>
        <taxon>Mortierellales</taxon>
        <taxon>Mortierellaceae</taxon>
        <taxon>Linnemannia</taxon>
    </lineage>
</organism>
<accession>A0A9P5RRW5</accession>
<dbReference type="EMBL" id="JAAAUQ010001362">
    <property type="protein sequence ID" value="KAF9139757.1"/>
    <property type="molecule type" value="Genomic_DNA"/>
</dbReference>
<comment type="caution">
    <text evidence="1">The sequence shown here is derived from an EMBL/GenBank/DDBJ whole genome shotgun (WGS) entry which is preliminary data.</text>
</comment>
<gene>
    <name evidence="1" type="ORF">BG015_001916</name>
</gene>
<dbReference type="AlphaFoldDB" id="A0A9P5RRW5"/>